<dbReference type="InterPro" id="IPR036943">
    <property type="entry name" value="FN_type2_sf"/>
</dbReference>
<dbReference type="PRINTS" id="PR00013">
    <property type="entry name" value="FNTYPEII"/>
</dbReference>
<protein>
    <submittedName>
        <fullName evidence="12">Epididymal sperm-binding protein 1 isoform X1</fullName>
    </submittedName>
</protein>
<feature type="signal peptide" evidence="9">
    <location>
        <begin position="1"/>
        <end position="24"/>
    </location>
</feature>
<keyword evidence="4" id="KW-0677">Repeat</keyword>
<evidence type="ECO:0000256" key="2">
    <source>
        <dbReference type="ARBA" id="ARBA00010011"/>
    </source>
</evidence>
<evidence type="ECO:0000256" key="5">
    <source>
        <dbReference type="ARBA" id="ARBA00023157"/>
    </source>
</evidence>
<dbReference type="PROSITE" id="PS51092">
    <property type="entry name" value="FN2_2"/>
    <property type="match status" value="2"/>
</dbReference>
<accession>A0ABM3VXU6</accession>
<keyword evidence="11" id="KW-1185">Reference proteome</keyword>
<feature type="disulfide bond" evidence="7">
    <location>
        <begin position="74"/>
        <end position="100"/>
    </location>
</feature>
<evidence type="ECO:0000256" key="7">
    <source>
        <dbReference type="PROSITE-ProRule" id="PRU00479"/>
    </source>
</evidence>
<feature type="region of interest" description="Disordered" evidence="8">
    <location>
        <begin position="144"/>
        <end position="210"/>
    </location>
</feature>
<proteinExistence type="inferred from homology"/>
<comment type="similarity">
    <text evidence="2">Belongs to the seminal plasma protein family.</text>
</comment>
<dbReference type="Pfam" id="PF00040">
    <property type="entry name" value="fn2"/>
    <property type="match status" value="2"/>
</dbReference>
<feature type="compositionally biased region" description="Low complexity" evidence="8">
    <location>
        <begin position="166"/>
        <end position="178"/>
    </location>
</feature>
<keyword evidence="5 7" id="KW-1015">Disulfide bond</keyword>
<dbReference type="PROSITE" id="PS00023">
    <property type="entry name" value="FN2_1"/>
    <property type="match status" value="1"/>
</dbReference>
<feature type="disulfide bond" evidence="7">
    <location>
        <begin position="88"/>
        <end position="115"/>
    </location>
</feature>
<dbReference type="SUPFAM" id="SSF57440">
    <property type="entry name" value="Kringle-like"/>
    <property type="match status" value="2"/>
</dbReference>
<feature type="domain" description="Fibronectin type-II" evidence="10">
    <location>
        <begin position="24"/>
        <end position="68"/>
    </location>
</feature>
<dbReference type="CDD" id="cd00062">
    <property type="entry name" value="FN2"/>
    <property type="match status" value="1"/>
</dbReference>
<reference evidence="12" key="2">
    <citation type="submission" date="2025-08" db="UniProtKB">
        <authorList>
            <consortium name="RefSeq"/>
        </authorList>
    </citation>
    <scope>IDENTIFICATION</scope>
</reference>
<dbReference type="PANTHER" id="PTHR22918:SF3">
    <property type="entry name" value="SEMINAL PLASMA PROTEIN HSP-1"/>
    <property type="match status" value="1"/>
</dbReference>
<comment type="caution">
    <text evidence="7">Lacks conserved residue(s) required for the propagation of feature annotation.</text>
</comment>
<dbReference type="InterPro" id="IPR000562">
    <property type="entry name" value="FN_type2_dom"/>
</dbReference>
<dbReference type="Proteomes" id="UP001652624">
    <property type="component" value="Chromosome 2"/>
</dbReference>
<keyword evidence="3" id="KW-0964">Secreted</keyword>
<dbReference type="GeneID" id="103127434"/>
<name>A0ABM3VXU6_ERIEU</name>
<sequence>MTRSPQYLLGWATFLLCSSQTSTGSQDPCVFPFTYKGFTFFSCTRMNSFSPWCATRAVYDGQWRRCSTEDNARCIFPFIYRGKSHSNCITEGSFFGKLWCSVTSSFDEVQQWKYCEINETMWWPNAWRTPAVSCGAPPPRTWTRMGSGASALTSESPPWFLASPATSHSTTGTRTTSTAPAKAPRATSPGAQPPMTTTRTTPGCTAETQDSPVRHLCSVMESLERNGGRMGHDLPLNKGVQN</sequence>
<keyword evidence="9" id="KW-0732">Signal</keyword>
<dbReference type="InterPro" id="IPR051666">
    <property type="entry name" value="SP_Capacitation_Regulator"/>
</dbReference>
<feature type="domain" description="Fibronectin type-II" evidence="10">
    <location>
        <begin position="69"/>
        <end position="117"/>
    </location>
</feature>
<evidence type="ECO:0000256" key="6">
    <source>
        <dbReference type="ARBA" id="ARBA00023279"/>
    </source>
</evidence>
<evidence type="ECO:0000256" key="1">
    <source>
        <dbReference type="ARBA" id="ARBA00004613"/>
    </source>
</evidence>
<evidence type="ECO:0000256" key="8">
    <source>
        <dbReference type="SAM" id="MobiDB-lite"/>
    </source>
</evidence>
<comment type="subcellular location">
    <subcellularLocation>
        <location evidence="1">Secreted</location>
    </subcellularLocation>
</comment>
<reference evidence="11" key="1">
    <citation type="submission" date="2025-05" db="UniProtKB">
        <authorList>
            <consortium name="RefSeq"/>
        </authorList>
    </citation>
    <scope>NUCLEOTIDE SEQUENCE [LARGE SCALE GENOMIC DNA]</scope>
</reference>
<gene>
    <name evidence="12" type="primary">ELSPBP1</name>
</gene>
<dbReference type="PANTHER" id="PTHR22918">
    <property type="entry name" value="SEMINAL PLASMA PROTEIN"/>
    <property type="match status" value="1"/>
</dbReference>
<feature type="compositionally biased region" description="Low complexity" evidence="8">
    <location>
        <begin position="193"/>
        <end position="208"/>
    </location>
</feature>
<evidence type="ECO:0000256" key="9">
    <source>
        <dbReference type="SAM" id="SignalP"/>
    </source>
</evidence>
<dbReference type="SMART" id="SM00059">
    <property type="entry name" value="FN2"/>
    <property type="match status" value="2"/>
</dbReference>
<evidence type="ECO:0000259" key="10">
    <source>
        <dbReference type="PROSITE" id="PS51092"/>
    </source>
</evidence>
<evidence type="ECO:0000313" key="12">
    <source>
        <dbReference type="RefSeq" id="XP_060029157.1"/>
    </source>
</evidence>
<dbReference type="RefSeq" id="XP_060029157.1">
    <property type="nucleotide sequence ID" value="XM_060173174.1"/>
</dbReference>
<evidence type="ECO:0000256" key="4">
    <source>
        <dbReference type="ARBA" id="ARBA00022737"/>
    </source>
</evidence>
<dbReference type="InterPro" id="IPR013806">
    <property type="entry name" value="Kringle-like"/>
</dbReference>
<keyword evidence="6" id="KW-0278">Fertilization</keyword>
<evidence type="ECO:0000313" key="11">
    <source>
        <dbReference type="Proteomes" id="UP001652624"/>
    </source>
</evidence>
<evidence type="ECO:0000256" key="3">
    <source>
        <dbReference type="ARBA" id="ARBA00022525"/>
    </source>
</evidence>
<organism evidence="11 12">
    <name type="scientific">Erinaceus europaeus</name>
    <name type="common">Western European hedgehog</name>
    <dbReference type="NCBI Taxonomy" id="9365"/>
    <lineage>
        <taxon>Eukaryota</taxon>
        <taxon>Metazoa</taxon>
        <taxon>Chordata</taxon>
        <taxon>Craniata</taxon>
        <taxon>Vertebrata</taxon>
        <taxon>Euteleostomi</taxon>
        <taxon>Mammalia</taxon>
        <taxon>Eutheria</taxon>
        <taxon>Laurasiatheria</taxon>
        <taxon>Eulipotyphla</taxon>
        <taxon>Erinaceidae</taxon>
        <taxon>Erinaceinae</taxon>
        <taxon>Erinaceus</taxon>
    </lineage>
</organism>
<dbReference type="Gene3D" id="2.10.10.10">
    <property type="entry name" value="Fibronectin, type II, collagen-binding"/>
    <property type="match status" value="2"/>
</dbReference>
<feature type="chain" id="PRO_5045194406" evidence="9">
    <location>
        <begin position="25"/>
        <end position="242"/>
    </location>
</feature>